<proteinExistence type="inferred from homology"/>
<gene>
    <name evidence="7" type="ORF">GpartN1_g3610.t1</name>
</gene>
<evidence type="ECO:0000256" key="4">
    <source>
        <dbReference type="ARBA" id="ARBA00023136"/>
    </source>
</evidence>
<reference evidence="7" key="1">
    <citation type="journal article" date="2022" name="Proc. Natl. Acad. Sci. U.S.A.">
        <title>Life cycle and functional genomics of the unicellular red alga Galdieria for elucidating algal and plant evolution and industrial use.</title>
        <authorList>
            <person name="Hirooka S."/>
            <person name="Itabashi T."/>
            <person name="Ichinose T.M."/>
            <person name="Onuma R."/>
            <person name="Fujiwara T."/>
            <person name="Yamashita S."/>
            <person name="Jong L.W."/>
            <person name="Tomita R."/>
            <person name="Iwane A.H."/>
            <person name="Miyagishima S.Y."/>
        </authorList>
    </citation>
    <scope>NUCLEOTIDE SEQUENCE</scope>
    <source>
        <strain evidence="7">NBRC 102759</strain>
    </source>
</reference>
<dbReference type="Pfam" id="PF02096">
    <property type="entry name" value="60KD_IMP"/>
    <property type="match status" value="1"/>
</dbReference>
<dbReference type="OrthoDB" id="2148490at2759"/>
<reference evidence="7" key="2">
    <citation type="submission" date="2022-01" db="EMBL/GenBank/DDBJ databases">
        <authorList>
            <person name="Hirooka S."/>
            <person name="Miyagishima S.Y."/>
        </authorList>
    </citation>
    <scope>NUCLEOTIDE SEQUENCE</scope>
    <source>
        <strain evidence="7">NBRC 102759</strain>
    </source>
</reference>
<keyword evidence="2 5" id="KW-0812">Transmembrane</keyword>
<dbReference type="InterPro" id="IPR001708">
    <property type="entry name" value="YidC/ALB3/OXA1/COX18"/>
</dbReference>
<dbReference type="PANTHER" id="PTHR12428">
    <property type="entry name" value="OXA1"/>
    <property type="match status" value="1"/>
</dbReference>
<dbReference type="EMBL" id="BQMJ01000027">
    <property type="protein sequence ID" value="GJQ11819.1"/>
    <property type="molecule type" value="Genomic_DNA"/>
</dbReference>
<dbReference type="GO" id="GO:0032979">
    <property type="term" value="P:protein insertion into mitochondrial inner membrane from matrix"/>
    <property type="evidence" value="ECO:0007669"/>
    <property type="project" value="TreeGrafter"/>
</dbReference>
<evidence type="ECO:0000256" key="5">
    <source>
        <dbReference type="RuleBase" id="RU003945"/>
    </source>
</evidence>
<feature type="domain" description="Membrane insertase YidC/Oxa/ALB C-terminal" evidence="6">
    <location>
        <begin position="29"/>
        <end position="240"/>
    </location>
</feature>
<evidence type="ECO:0000256" key="2">
    <source>
        <dbReference type="ARBA" id="ARBA00022692"/>
    </source>
</evidence>
<evidence type="ECO:0000256" key="1">
    <source>
        <dbReference type="ARBA" id="ARBA00004141"/>
    </source>
</evidence>
<sequence length="321" mass="36224">MDDEGNDFRLVAAAKSGWKLLHEKTGLPWWSTLVVGAVVIRAATFPLCLYGQYHADKLSSLAPELERIRAYVSRSPGTTIQKIRTFRRLRQELLKRSNSSSFKVIPYGKIVHIPLFITAAASARRLMFQRYPGFESEGISWFKDLTAPDPWYILPILNSAILIANTENSLKTVERSSFNSSKGSLGVLAKSLQDPHVVDWVKTILQGMTILVFPLISHLPSGVVFFWTVNSLLNSLQQTLLIGKGRRFVGLRGRSFSAFSYSEIYYGILERAIQEFLSNERRCKRLTLPLSAEIRKDETTGRDYIAIVMESPDEKDSSSKT</sequence>
<dbReference type="CDD" id="cd20069">
    <property type="entry name" value="5TM_Oxa1-like"/>
    <property type="match status" value="1"/>
</dbReference>
<accession>A0A9C7PWL4</accession>
<dbReference type="Proteomes" id="UP001061958">
    <property type="component" value="Unassembled WGS sequence"/>
</dbReference>
<dbReference type="GO" id="GO:0005743">
    <property type="term" value="C:mitochondrial inner membrane"/>
    <property type="evidence" value="ECO:0007669"/>
    <property type="project" value="TreeGrafter"/>
</dbReference>
<keyword evidence="8" id="KW-1185">Reference proteome</keyword>
<comment type="caution">
    <text evidence="7">The sequence shown here is derived from an EMBL/GenBank/DDBJ whole genome shotgun (WGS) entry which is preliminary data.</text>
</comment>
<keyword evidence="3" id="KW-1133">Transmembrane helix</keyword>
<keyword evidence="4" id="KW-0472">Membrane</keyword>
<name>A0A9C7PWL4_9RHOD</name>
<comment type="similarity">
    <text evidence="5">Belongs to the OXA1/ALB3/YidC family.</text>
</comment>
<dbReference type="InterPro" id="IPR028055">
    <property type="entry name" value="YidC/Oxa/ALB_C"/>
</dbReference>
<dbReference type="AlphaFoldDB" id="A0A9C7PWL4"/>
<organism evidence="7 8">
    <name type="scientific">Galdieria partita</name>
    <dbReference type="NCBI Taxonomy" id="83374"/>
    <lineage>
        <taxon>Eukaryota</taxon>
        <taxon>Rhodophyta</taxon>
        <taxon>Bangiophyceae</taxon>
        <taxon>Galdieriales</taxon>
        <taxon>Galdieriaceae</taxon>
        <taxon>Galdieria</taxon>
    </lineage>
</organism>
<comment type="subcellular location">
    <subcellularLocation>
        <location evidence="1 5">Membrane</location>
        <topology evidence="1 5">Multi-pass membrane protein</topology>
    </subcellularLocation>
</comment>
<protein>
    <recommendedName>
        <fullName evidence="6">Membrane insertase YidC/Oxa/ALB C-terminal domain-containing protein</fullName>
    </recommendedName>
</protein>
<dbReference type="GO" id="GO:0032977">
    <property type="term" value="F:membrane insertase activity"/>
    <property type="evidence" value="ECO:0007669"/>
    <property type="project" value="InterPro"/>
</dbReference>
<evidence type="ECO:0000259" key="6">
    <source>
        <dbReference type="Pfam" id="PF02096"/>
    </source>
</evidence>
<dbReference type="PANTHER" id="PTHR12428:SF65">
    <property type="entry name" value="CYTOCHROME C OXIDASE ASSEMBLY PROTEIN COX18, MITOCHONDRIAL"/>
    <property type="match status" value="1"/>
</dbReference>
<evidence type="ECO:0000313" key="7">
    <source>
        <dbReference type="EMBL" id="GJQ11819.1"/>
    </source>
</evidence>
<evidence type="ECO:0000256" key="3">
    <source>
        <dbReference type="ARBA" id="ARBA00022989"/>
    </source>
</evidence>
<evidence type="ECO:0000313" key="8">
    <source>
        <dbReference type="Proteomes" id="UP001061958"/>
    </source>
</evidence>